<protein>
    <submittedName>
        <fullName evidence="3">Acyl-CoA reductase</fullName>
    </submittedName>
</protein>
<dbReference type="Pfam" id="PF05893">
    <property type="entry name" value="LuxC"/>
    <property type="match status" value="1"/>
</dbReference>
<accession>A0A4Q1JQ68</accession>
<dbReference type="GO" id="GO:0003995">
    <property type="term" value="F:acyl-CoA dehydrogenase activity"/>
    <property type="evidence" value="ECO:0007669"/>
    <property type="project" value="InterPro"/>
</dbReference>
<dbReference type="OrthoDB" id="1522941at2"/>
<dbReference type="EMBL" id="SAXA01000001">
    <property type="protein sequence ID" value="RXQ97574.1"/>
    <property type="molecule type" value="Genomic_DNA"/>
</dbReference>
<keyword evidence="4" id="KW-1185">Reference proteome</keyword>
<dbReference type="AlphaFoldDB" id="A0A4Q1JQ68"/>
<dbReference type="Proteomes" id="UP000289703">
    <property type="component" value="Unassembled WGS sequence"/>
</dbReference>
<feature type="coiled-coil region" evidence="2">
    <location>
        <begin position="295"/>
        <end position="322"/>
    </location>
</feature>
<dbReference type="SUPFAM" id="SSF53720">
    <property type="entry name" value="ALDH-like"/>
    <property type="match status" value="1"/>
</dbReference>
<reference evidence="3 4" key="1">
    <citation type="submission" date="2019-01" db="EMBL/GenBank/DDBJ databases">
        <title>Ancylomarina salipaludis sp. nov., isolated from a salt marsh.</title>
        <authorList>
            <person name="Yoon J.-H."/>
        </authorList>
    </citation>
    <scope>NUCLEOTIDE SEQUENCE [LARGE SCALE GENOMIC DNA]</scope>
    <source>
        <strain evidence="3 4">SHSM-M15</strain>
    </source>
</reference>
<keyword evidence="2" id="KW-0175">Coiled coil</keyword>
<gene>
    <name evidence="3" type="ORF">EO244_01410</name>
</gene>
<evidence type="ECO:0000256" key="2">
    <source>
        <dbReference type="SAM" id="Coils"/>
    </source>
</evidence>
<evidence type="ECO:0000313" key="4">
    <source>
        <dbReference type="Proteomes" id="UP000289703"/>
    </source>
</evidence>
<dbReference type="InterPro" id="IPR008670">
    <property type="entry name" value="CoA_reduct_LuxC"/>
</dbReference>
<dbReference type="RefSeq" id="WP_129252208.1">
    <property type="nucleotide sequence ID" value="NZ_SAXA01000001.1"/>
</dbReference>
<evidence type="ECO:0000256" key="1">
    <source>
        <dbReference type="ARBA" id="ARBA00022857"/>
    </source>
</evidence>
<comment type="caution">
    <text evidence="3">The sequence shown here is derived from an EMBL/GenBank/DDBJ whole genome shotgun (WGS) entry which is preliminary data.</text>
</comment>
<name>A0A4Q1JQ68_9BACT</name>
<proteinExistence type="predicted"/>
<evidence type="ECO:0000313" key="3">
    <source>
        <dbReference type="EMBL" id="RXQ97574.1"/>
    </source>
</evidence>
<organism evidence="3 4">
    <name type="scientific">Ancylomarina salipaludis</name>
    <dbReference type="NCBI Taxonomy" id="2501299"/>
    <lineage>
        <taxon>Bacteria</taxon>
        <taxon>Pseudomonadati</taxon>
        <taxon>Bacteroidota</taxon>
        <taxon>Bacteroidia</taxon>
        <taxon>Marinilabiliales</taxon>
        <taxon>Marinifilaceae</taxon>
        <taxon>Ancylomarina</taxon>
    </lineage>
</organism>
<keyword evidence="1" id="KW-0521">NADP</keyword>
<dbReference type="InterPro" id="IPR016161">
    <property type="entry name" value="Ald_DH/histidinol_DH"/>
</dbReference>
<dbReference type="GO" id="GO:0008218">
    <property type="term" value="P:bioluminescence"/>
    <property type="evidence" value="ECO:0007669"/>
    <property type="project" value="InterPro"/>
</dbReference>
<sequence length="355" mass="40909">MNISERIEAFVSLGQFLQQFKTTETSQGNHHLNERFLTEFNHLIKNAHIENAWFTPDHVRASIIGICSFLDKVKLKEWTSQYLVSDETTDKRVAVIMAGNIPMVGFHDMLCVLISGHQFIGKLSSKDNRLLNFIAKLLGELNPEFRNLISFKNEQLRGQKDFDAIIATGSNNSARYFEAYFSKYPHIIRRNRNSVAILTGNESKEDLFKLGQDVFLYFGLGCRNVSKLYVPENYDITQILDAWQDYASSVDHNKYANNHDYQRSLYLMNAVKHYDNGFLLLKEDMSIASPIAVLYYEHYQNIDRIKQELKENEENIQCIVGKGFENAIPFGKAQQPDLNDYADNVDTMAFLSQLN</sequence>